<dbReference type="EMBL" id="JROU02001359">
    <property type="protein sequence ID" value="OEH76695.1"/>
    <property type="molecule type" value="Genomic_DNA"/>
</dbReference>
<dbReference type="VEuPathDB" id="ToxoDB:cyc_02389"/>
<comment type="caution">
    <text evidence="1">The sequence shown here is derived from an EMBL/GenBank/DDBJ whole genome shotgun (WGS) entry which is preliminary data.</text>
</comment>
<proteinExistence type="predicted"/>
<evidence type="ECO:0000313" key="1">
    <source>
        <dbReference type="EMBL" id="OEH76695.1"/>
    </source>
</evidence>
<name>A0A1D3CZT5_9EIME</name>
<sequence length="125" mass="13958">MGPTGSPRFFCRVKRTFRHERALNNGLTAPSLSRMVSAKYGLVEAPKRTPDHSPVSLNKASENDAAEEAFNTLDVFSPDAINTRGEDFMKLFTIIQEEYQKEKVRGDAIRGPNRAATIGTAIRRF</sequence>
<dbReference type="Proteomes" id="UP000095192">
    <property type="component" value="Unassembled WGS sequence"/>
</dbReference>
<dbReference type="AlphaFoldDB" id="A0A1D3CZT5"/>
<protein>
    <submittedName>
        <fullName evidence="1">Uncharacterized protein</fullName>
    </submittedName>
</protein>
<dbReference type="InParanoid" id="A0A1D3CZT5"/>
<organism evidence="1 2">
    <name type="scientific">Cyclospora cayetanensis</name>
    <dbReference type="NCBI Taxonomy" id="88456"/>
    <lineage>
        <taxon>Eukaryota</taxon>
        <taxon>Sar</taxon>
        <taxon>Alveolata</taxon>
        <taxon>Apicomplexa</taxon>
        <taxon>Conoidasida</taxon>
        <taxon>Coccidia</taxon>
        <taxon>Eucoccidiorida</taxon>
        <taxon>Eimeriorina</taxon>
        <taxon>Eimeriidae</taxon>
        <taxon>Cyclospora</taxon>
    </lineage>
</organism>
<evidence type="ECO:0000313" key="2">
    <source>
        <dbReference type="Proteomes" id="UP000095192"/>
    </source>
</evidence>
<accession>A0A1D3CZT5</accession>
<reference evidence="1 2" key="1">
    <citation type="journal article" date="2016" name="BMC Genomics">
        <title>Comparative genomics reveals Cyclospora cayetanensis possesses coccidia-like metabolism and invasion components but unique surface antigens.</title>
        <authorList>
            <person name="Liu S."/>
            <person name="Wang L."/>
            <person name="Zheng H."/>
            <person name="Xu Z."/>
            <person name="Roellig D.M."/>
            <person name="Li N."/>
            <person name="Frace M.A."/>
            <person name="Tang K."/>
            <person name="Arrowood M.J."/>
            <person name="Moss D.M."/>
            <person name="Zhang L."/>
            <person name="Feng Y."/>
            <person name="Xiao L."/>
        </authorList>
    </citation>
    <scope>NUCLEOTIDE SEQUENCE [LARGE SCALE GENOMIC DNA]</scope>
    <source>
        <strain evidence="1 2">CHN_HEN01</strain>
    </source>
</reference>
<gene>
    <name evidence="1" type="ORF">cyc_02389</name>
</gene>
<keyword evidence="2" id="KW-1185">Reference proteome</keyword>